<organism evidence="1 2">
    <name type="scientific">Mesorhizobium atlanticum</name>
    <dbReference type="NCBI Taxonomy" id="2233532"/>
    <lineage>
        <taxon>Bacteria</taxon>
        <taxon>Pseudomonadati</taxon>
        <taxon>Pseudomonadota</taxon>
        <taxon>Alphaproteobacteria</taxon>
        <taxon>Hyphomicrobiales</taxon>
        <taxon>Phyllobacteriaceae</taxon>
        <taxon>Mesorhizobium</taxon>
    </lineage>
</organism>
<accession>A0A330H8Z6</accession>
<dbReference type="EMBL" id="QMBQ01000001">
    <property type="protein sequence ID" value="RAZ80342.1"/>
    <property type="molecule type" value="Genomic_DNA"/>
</dbReference>
<comment type="caution">
    <text evidence="1">The sequence shown here is derived from an EMBL/GenBank/DDBJ whole genome shotgun (WGS) entry which is preliminary data.</text>
</comment>
<dbReference type="RefSeq" id="WP_112125887.1">
    <property type="nucleotide sequence ID" value="NZ_QMBQ01000001.1"/>
</dbReference>
<reference evidence="1 2" key="1">
    <citation type="submission" date="2018-07" db="EMBL/GenBank/DDBJ databases">
        <title>Diversity of Mesorhizobium strains in Brazil.</title>
        <authorList>
            <person name="Helene L.C.F."/>
            <person name="Dall'Agnol R."/>
            <person name="Delamuta J.R.M."/>
            <person name="Hungria M."/>
        </authorList>
    </citation>
    <scope>NUCLEOTIDE SEQUENCE [LARGE SCALE GENOMIC DNA]</scope>
    <source>
        <strain evidence="1 2">CNPSo 3140</strain>
    </source>
</reference>
<evidence type="ECO:0000313" key="1">
    <source>
        <dbReference type="EMBL" id="RAZ80342.1"/>
    </source>
</evidence>
<dbReference type="AlphaFoldDB" id="A0A330H8Z6"/>
<sequence length="78" mass="8454">MSASEKLMMIVSTKGPNGVRWKLTPAFSATQTKDVFGSLPSQGKPKALEEMHAGVLAEARRSARVRAHRHVPVASAKR</sequence>
<proteinExistence type="predicted"/>
<protein>
    <submittedName>
        <fullName evidence="1">Uncharacterized protein</fullName>
    </submittedName>
</protein>
<gene>
    <name evidence="1" type="ORF">DPM35_03410</name>
</gene>
<dbReference type="OrthoDB" id="7160352at2"/>
<dbReference type="Proteomes" id="UP000251956">
    <property type="component" value="Unassembled WGS sequence"/>
</dbReference>
<keyword evidence="2" id="KW-1185">Reference proteome</keyword>
<name>A0A330H8Z6_9HYPH</name>
<evidence type="ECO:0000313" key="2">
    <source>
        <dbReference type="Proteomes" id="UP000251956"/>
    </source>
</evidence>